<dbReference type="CDD" id="cd07503">
    <property type="entry name" value="HAD_HisB-N"/>
    <property type="match status" value="1"/>
</dbReference>
<feature type="site" description="Stabilizes the phosphoryl group" evidence="16">
    <location>
        <position position="52"/>
    </location>
</feature>
<dbReference type="AlphaFoldDB" id="A0A4R4AKV0"/>
<dbReference type="InterPro" id="IPR004446">
    <property type="entry name" value="Heptose_bisP_phosphatase"/>
</dbReference>
<dbReference type="Proteomes" id="UP000295247">
    <property type="component" value="Unassembled WGS sequence"/>
</dbReference>
<dbReference type="PANTHER" id="PTHR42891:SF1">
    <property type="entry name" value="D-GLYCERO-BETA-D-MANNO-HEPTOSE-1,7-BISPHOSPHATE 7-PHOSPHATASE"/>
    <property type="match status" value="1"/>
</dbReference>
<evidence type="ECO:0000256" key="2">
    <source>
        <dbReference type="ARBA" id="ARBA00001946"/>
    </source>
</evidence>
<dbReference type="Pfam" id="PF13242">
    <property type="entry name" value="Hydrolase_like"/>
    <property type="match status" value="1"/>
</dbReference>
<dbReference type="InterPro" id="IPR036412">
    <property type="entry name" value="HAD-like_sf"/>
</dbReference>
<comment type="cofactor">
    <cofactor evidence="3 17">
        <name>Zn(2+)</name>
        <dbReference type="ChEBI" id="CHEBI:29105"/>
    </cofactor>
</comment>
<feature type="binding site" evidence="17">
    <location>
        <position position="128"/>
    </location>
    <ligand>
        <name>Mg(2+)</name>
        <dbReference type="ChEBI" id="CHEBI:18420"/>
    </ligand>
</feature>
<dbReference type="NCBIfam" id="TIGR01656">
    <property type="entry name" value="Histidinol-ppas"/>
    <property type="match status" value="1"/>
</dbReference>
<feature type="site" description="Stabilizes the phosphoryl group" evidence="16">
    <location>
        <position position="103"/>
    </location>
</feature>
<evidence type="ECO:0000256" key="9">
    <source>
        <dbReference type="ARBA" id="ARBA00022801"/>
    </source>
</evidence>
<keyword evidence="9 14" id="KW-0378">Hydrolase</keyword>
<accession>A0A4R4AKV0</accession>
<keyword evidence="10 17" id="KW-0862">Zinc</keyword>
<reference evidence="18 19" key="1">
    <citation type="submission" date="2019-03" db="EMBL/GenBank/DDBJ databases">
        <title>Genomic Encyclopedia of Type Strains, Phase IV (KMG-IV): sequencing the most valuable type-strain genomes for metagenomic binning, comparative biology and taxonomic classification.</title>
        <authorList>
            <person name="Goeker M."/>
        </authorList>
    </citation>
    <scope>NUCLEOTIDE SEQUENCE [LARGE SCALE GENOMIC DNA]</scope>
    <source>
        <strain evidence="18 19">DSM 203</strain>
    </source>
</reference>
<evidence type="ECO:0000256" key="5">
    <source>
        <dbReference type="ARBA" id="ARBA00004708"/>
    </source>
</evidence>
<dbReference type="PIRSF" id="PIRSF004682">
    <property type="entry name" value="GmhB"/>
    <property type="match status" value="1"/>
</dbReference>
<evidence type="ECO:0000313" key="19">
    <source>
        <dbReference type="Proteomes" id="UP000295247"/>
    </source>
</evidence>
<evidence type="ECO:0000256" key="14">
    <source>
        <dbReference type="PIRNR" id="PIRNR004682"/>
    </source>
</evidence>
<dbReference type="NCBIfam" id="TIGR01662">
    <property type="entry name" value="HAD-SF-IIIA"/>
    <property type="match status" value="1"/>
</dbReference>
<comment type="caution">
    <text evidence="18">The sequence shown here is derived from an EMBL/GenBank/DDBJ whole genome shotgun (WGS) entry which is preliminary data.</text>
</comment>
<dbReference type="EMBL" id="SMDC01000001">
    <property type="protein sequence ID" value="TCW39885.1"/>
    <property type="molecule type" value="Genomic_DNA"/>
</dbReference>
<evidence type="ECO:0000256" key="3">
    <source>
        <dbReference type="ARBA" id="ARBA00001947"/>
    </source>
</evidence>
<evidence type="ECO:0000256" key="7">
    <source>
        <dbReference type="ARBA" id="ARBA00022490"/>
    </source>
</evidence>
<evidence type="ECO:0000256" key="13">
    <source>
        <dbReference type="ARBA" id="ARBA00061616"/>
    </source>
</evidence>
<evidence type="ECO:0000256" key="1">
    <source>
        <dbReference type="ARBA" id="ARBA00001226"/>
    </source>
</evidence>
<evidence type="ECO:0000256" key="15">
    <source>
        <dbReference type="PIRSR" id="PIRSR004682-1"/>
    </source>
</evidence>
<comment type="catalytic activity">
    <reaction evidence="1">
        <text>D-glycero-beta-D-manno-heptose 1,7-bisphosphate + H2O = D-glycero-beta-D-manno-heptose 1-phosphate + phosphate</text>
        <dbReference type="Rhea" id="RHEA:28518"/>
        <dbReference type="ChEBI" id="CHEBI:15377"/>
        <dbReference type="ChEBI" id="CHEBI:43474"/>
        <dbReference type="ChEBI" id="CHEBI:60208"/>
        <dbReference type="ChEBI" id="CHEBI:61593"/>
        <dbReference type="EC" id="3.1.3.82"/>
    </reaction>
</comment>
<evidence type="ECO:0000256" key="8">
    <source>
        <dbReference type="ARBA" id="ARBA00022723"/>
    </source>
</evidence>
<evidence type="ECO:0000256" key="6">
    <source>
        <dbReference type="ARBA" id="ARBA00011245"/>
    </source>
</evidence>
<feature type="binding site" evidence="17">
    <location>
        <position position="91"/>
    </location>
    <ligand>
        <name>Zn(2+)</name>
        <dbReference type="ChEBI" id="CHEBI:29105"/>
    </ligand>
</feature>
<keyword evidence="11 17" id="KW-0460">Magnesium</keyword>
<comment type="pathway">
    <text evidence="5">Nucleotide-sugar biosynthesis; ADP-L-glycero-beta-D-manno-heptose biosynthesis; ADP-L-glycero-beta-D-manno-heptose from D-glycero-beta-D-manno-heptose 7-phosphate: step 2/4.</text>
</comment>
<gene>
    <name evidence="18" type="ORF">EDC29_101301</name>
</gene>
<dbReference type="EC" id="3.1.3.-" evidence="14"/>
<comment type="subcellular location">
    <subcellularLocation>
        <location evidence="4 14">Cytoplasm</location>
    </subcellularLocation>
</comment>
<comment type="similarity">
    <text evidence="13 14">Belongs to the gmhB family.</text>
</comment>
<feature type="binding site" evidence="17">
    <location>
        <position position="99"/>
    </location>
    <ligand>
        <name>Zn(2+)</name>
        <dbReference type="ChEBI" id="CHEBI:29105"/>
    </ligand>
</feature>
<evidence type="ECO:0000256" key="4">
    <source>
        <dbReference type="ARBA" id="ARBA00004496"/>
    </source>
</evidence>
<dbReference type="GO" id="GO:0046872">
    <property type="term" value="F:metal ion binding"/>
    <property type="evidence" value="ECO:0007669"/>
    <property type="project" value="UniProtKB-KW"/>
</dbReference>
<feature type="binding site" evidence="17">
    <location>
        <position position="93"/>
    </location>
    <ligand>
        <name>Zn(2+)</name>
        <dbReference type="ChEBI" id="CHEBI:29105"/>
    </ligand>
</feature>
<dbReference type="GO" id="GO:0034200">
    <property type="term" value="F:D-glycero-beta-D-manno-heptose 1,7-bisphosphate 7-phosphatase activity"/>
    <property type="evidence" value="ECO:0007669"/>
    <property type="project" value="UniProtKB-EC"/>
</dbReference>
<dbReference type="FunFam" id="3.40.50.1000:FF:000168">
    <property type="entry name" value="D,D-heptose 1,7-bisphosphate phosphatase"/>
    <property type="match status" value="1"/>
</dbReference>
<keyword evidence="8 17" id="KW-0479">Metal-binding</keyword>
<dbReference type="NCBIfam" id="NF006506">
    <property type="entry name" value="PRK08942.1"/>
    <property type="match status" value="1"/>
</dbReference>
<dbReference type="InterPro" id="IPR006549">
    <property type="entry name" value="HAD-SF_hydro_IIIA"/>
</dbReference>
<dbReference type="GO" id="GO:0005737">
    <property type="term" value="C:cytoplasm"/>
    <property type="evidence" value="ECO:0007669"/>
    <property type="project" value="UniProtKB-SubCell"/>
</dbReference>
<evidence type="ECO:0000256" key="12">
    <source>
        <dbReference type="ARBA" id="ARBA00023277"/>
    </source>
</evidence>
<proteinExistence type="inferred from homology"/>
<dbReference type="RefSeq" id="WP_123139077.1">
    <property type="nucleotide sequence ID" value="NZ_JAKEDQ010000003.1"/>
</dbReference>
<dbReference type="Gene3D" id="3.40.50.1000">
    <property type="entry name" value="HAD superfamily/HAD-like"/>
    <property type="match status" value="1"/>
</dbReference>
<dbReference type="GO" id="GO:0005975">
    <property type="term" value="P:carbohydrate metabolic process"/>
    <property type="evidence" value="ECO:0007669"/>
    <property type="project" value="InterPro"/>
</dbReference>
<protein>
    <recommendedName>
        <fullName evidence="14">D,D-heptose 1,7-bisphosphate phosphatase</fullName>
        <ecNumber evidence="14">3.1.3.-</ecNumber>
    </recommendedName>
</protein>
<dbReference type="SUPFAM" id="SSF56784">
    <property type="entry name" value="HAD-like"/>
    <property type="match status" value="1"/>
</dbReference>
<sequence>MTERLVILDRDGVVNHDSDAYIKSVEEWRPIPGSLEAMARLHHAGWRLAIATNQSGIARGLFDPSTLDAIHQRLREQLADHGARVEMIAFCPHGPDHGCDCRKPLPGLLEQIARRLGADLRGVPVIGDSLRDLEAARAVGAAPWLVRTGKGERTLAACADHPGPDPLAGVPIFPDLSAATDALLASDTRP</sequence>
<evidence type="ECO:0000256" key="17">
    <source>
        <dbReference type="PIRSR" id="PIRSR004682-4"/>
    </source>
</evidence>
<comment type="cofactor">
    <cofactor evidence="2 17">
        <name>Mg(2+)</name>
        <dbReference type="ChEBI" id="CHEBI:18420"/>
    </cofactor>
</comment>
<evidence type="ECO:0000256" key="16">
    <source>
        <dbReference type="PIRSR" id="PIRSR004682-3"/>
    </source>
</evidence>
<dbReference type="PANTHER" id="PTHR42891">
    <property type="entry name" value="D-GLYCERO-BETA-D-MANNO-HEPTOSE-1,7-BISPHOSPHATE 7-PHOSPHATASE"/>
    <property type="match status" value="1"/>
</dbReference>
<keyword evidence="12 14" id="KW-0119">Carbohydrate metabolism</keyword>
<feature type="binding site" evidence="17">
    <location>
        <position position="9"/>
    </location>
    <ligand>
        <name>Mg(2+)</name>
        <dbReference type="ChEBI" id="CHEBI:18420"/>
    </ligand>
</feature>
<feature type="binding site" evidence="17">
    <location>
        <position position="101"/>
    </location>
    <ligand>
        <name>Zn(2+)</name>
        <dbReference type="ChEBI" id="CHEBI:29105"/>
    </ligand>
</feature>
<evidence type="ECO:0000256" key="10">
    <source>
        <dbReference type="ARBA" id="ARBA00022833"/>
    </source>
</evidence>
<evidence type="ECO:0000313" key="18">
    <source>
        <dbReference type="EMBL" id="TCW39885.1"/>
    </source>
</evidence>
<comment type="subunit">
    <text evidence="6">Monomer.</text>
</comment>
<feature type="site" description="Contributes to substrate recognition" evidence="16">
    <location>
        <position position="102"/>
    </location>
</feature>
<evidence type="ECO:0000256" key="11">
    <source>
        <dbReference type="ARBA" id="ARBA00022842"/>
    </source>
</evidence>
<organism evidence="18 19">
    <name type="scientific">Marichromatium gracile</name>
    <name type="common">Chromatium gracile</name>
    <dbReference type="NCBI Taxonomy" id="1048"/>
    <lineage>
        <taxon>Bacteria</taxon>
        <taxon>Pseudomonadati</taxon>
        <taxon>Pseudomonadota</taxon>
        <taxon>Gammaproteobacteria</taxon>
        <taxon>Chromatiales</taxon>
        <taxon>Chromatiaceae</taxon>
        <taxon>Marichromatium</taxon>
    </lineage>
</organism>
<dbReference type="InterPro" id="IPR006543">
    <property type="entry name" value="Histidinol-phos"/>
</dbReference>
<keyword evidence="7 14" id="KW-0963">Cytoplasm</keyword>
<feature type="active site" description="Nucleophile" evidence="15">
    <location>
        <position position="11"/>
    </location>
</feature>
<name>A0A4R4AKV0_MARGR</name>
<feature type="active site" description="Nucleophile" evidence="15">
    <location>
        <position position="9"/>
    </location>
</feature>
<feature type="binding site" evidence="17">
    <location>
        <position position="11"/>
    </location>
    <ligand>
        <name>Mg(2+)</name>
        <dbReference type="ChEBI" id="CHEBI:18420"/>
    </ligand>
</feature>
<dbReference type="InterPro" id="IPR023214">
    <property type="entry name" value="HAD_sf"/>
</dbReference>